<protein>
    <submittedName>
        <fullName evidence="1">Uncharacterized protein</fullName>
    </submittedName>
</protein>
<accession>A0A328BYH8</accession>
<proteinExistence type="predicted"/>
<dbReference type="AlphaFoldDB" id="A0A328BYH8"/>
<sequence>MGYMTINDGLSVLLKEWQQFNIDIENKTIEQDSKIALNFTPFKFIWTNEDGISEIIAYLLDPREKHSQKTYF</sequence>
<gene>
    <name evidence="1" type="ORF">C5N92_10535</name>
</gene>
<dbReference type="Proteomes" id="UP000248689">
    <property type="component" value="Unassembled WGS sequence"/>
</dbReference>
<name>A0A328BYH8_9PAST</name>
<keyword evidence="2" id="KW-1185">Reference proteome</keyword>
<comment type="caution">
    <text evidence="1">The sequence shown here is derived from an EMBL/GenBank/DDBJ whole genome shotgun (WGS) entry which is preliminary data.</text>
</comment>
<evidence type="ECO:0000313" key="1">
    <source>
        <dbReference type="EMBL" id="RAL17890.1"/>
    </source>
</evidence>
<reference evidence="2" key="1">
    <citation type="submission" date="2018-02" db="EMBL/GenBank/DDBJ databases">
        <title>Glaesserella australis sp. nov., isolated from the lungs of pigs.</title>
        <authorList>
            <person name="Turni C."/>
            <person name="Christensen H."/>
        </authorList>
    </citation>
    <scope>NUCLEOTIDE SEQUENCE [LARGE SCALE GENOMIC DNA]</scope>
    <source>
        <strain evidence="2">HS4635</strain>
    </source>
</reference>
<dbReference type="EMBL" id="PTPX01000020">
    <property type="protein sequence ID" value="RAL17890.1"/>
    <property type="molecule type" value="Genomic_DNA"/>
</dbReference>
<evidence type="ECO:0000313" key="2">
    <source>
        <dbReference type="Proteomes" id="UP000248689"/>
    </source>
</evidence>
<organism evidence="1 2">
    <name type="scientific">Glaesserella australis</name>
    <dbReference type="NCBI Taxonomy" id="2094024"/>
    <lineage>
        <taxon>Bacteria</taxon>
        <taxon>Pseudomonadati</taxon>
        <taxon>Pseudomonadota</taxon>
        <taxon>Gammaproteobacteria</taxon>
        <taxon>Pasteurellales</taxon>
        <taxon>Pasteurellaceae</taxon>
        <taxon>Glaesserella</taxon>
    </lineage>
</organism>